<dbReference type="InterPro" id="IPR036736">
    <property type="entry name" value="ACP-like_sf"/>
</dbReference>
<proteinExistence type="predicted"/>
<dbReference type="HOGENOM" id="CLU_000022_31_0_1"/>
<keyword evidence="1" id="KW-0596">Phosphopantetheine</keyword>
<dbReference type="SMART" id="SM00827">
    <property type="entry name" value="PKS_AT"/>
    <property type="match status" value="1"/>
</dbReference>
<evidence type="ECO:0000313" key="11">
    <source>
        <dbReference type="Proteomes" id="UP000030651"/>
    </source>
</evidence>
<keyword evidence="5" id="KW-0511">Multifunctional enzyme</keyword>
<dbReference type="InterPro" id="IPR016035">
    <property type="entry name" value="Acyl_Trfase/lysoPLipase"/>
</dbReference>
<evidence type="ECO:0000256" key="6">
    <source>
        <dbReference type="PROSITE-ProRule" id="PRU01363"/>
    </source>
</evidence>
<dbReference type="SUPFAM" id="SSF53901">
    <property type="entry name" value="Thiolase-like"/>
    <property type="match status" value="1"/>
</dbReference>
<name>W3WXP1_PESFW</name>
<protein>
    <submittedName>
        <fullName evidence="10">Uncharacterized protein</fullName>
    </submittedName>
</protein>
<dbReference type="KEGG" id="pfy:PFICI_09718"/>
<dbReference type="InterPro" id="IPR020806">
    <property type="entry name" value="PKS_PP-bd"/>
</dbReference>
<dbReference type="PANTHER" id="PTHR43775">
    <property type="entry name" value="FATTY ACID SYNTHASE"/>
    <property type="match status" value="1"/>
</dbReference>
<dbReference type="SUPFAM" id="SSF51735">
    <property type="entry name" value="NAD(P)-binding Rossmann-fold domains"/>
    <property type="match status" value="2"/>
</dbReference>
<dbReference type="Gene3D" id="3.40.50.720">
    <property type="entry name" value="NAD(P)-binding Rossmann-like Domain"/>
    <property type="match status" value="1"/>
</dbReference>
<dbReference type="InterPro" id="IPR049552">
    <property type="entry name" value="PKS_DH_N"/>
</dbReference>
<dbReference type="GO" id="GO:0004312">
    <property type="term" value="F:fatty acid synthase activity"/>
    <property type="evidence" value="ECO:0007669"/>
    <property type="project" value="TreeGrafter"/>
</dbReference>
<dbReference type="InterPro" id="IPR020843">
    <property type="entry name" value="ER"/>
</dbReference>
<dbReference type="InParanoid" id="W3WXP1"/>
<dbReference type="GO" id="GO:0031177">
    <property type="term" value="F:phosphopantetheine binding"/>
    <property type="evidence" value="ECO:0007669"/>
    <property type="project" value="InterPro"/>
</dbReference>
<sequence length="2224" mass="244083">MEPEDDGIEPIAIVGIGCRFPGTATSPAALWETLANYESAWSEFPKDRMNMDAHYHPDPKRQGSTNVRGAHFLQQNIAAFDAPYFGISPDEAKAMDPQQRILLEVAIEALDNAGINRNDIRGTETGVFVGSFQIVLRDRDDQPQYSATGTANSILANRISYFLDIHGPSQTVDTGCSASLAAIHDGCKSLLSRETDAVIAGGSGLILTPNTIFSMQALGLLSPDGKCFAFDERANGYGRGEGVGVVVLKRLEDAIRDNSCIRAVIRGSRANHDGKTAGLTQPNPKAQLQNIQKLYKRAKLDPKETGFVECHGTGTQAGDVREIQGVHDSLCQGRAANEPLVVGSVKANVGHLEGAAGIAGLIKAILVVEKGIIPKQINYDRPNPAIDFANKNIKVPTSNIPFPRHRRGLRRAGVNSFGFGGSNYHIVIDDAAHYLSERGLRAKNNTTLTNELASTATAGYFPSQDKPSHLFIFSAHQEDSLRSNLARLLEYVQKPECPTDTQYLQNLAYTFGLCRTPMDWRISFTAASMDEFKVQLATAIKAKLIPPPVGRKASKVAFVFGGQGSQSHCMARELMGYDMYAQSIAAASKFMREKLGSKFNLVEELLLNEENSRIDTPAIAQPATTALQVALVDLLIKYCGVVPESVVGHSSGEIAAAYACGYITRETAWELAYHRGVCAASLIQLADEKRARPGRMMVVGLSEADAGRYVGRLGRRRVTIACINSPKSVTLSGDADAILEAKEMLDEAGAMTRLLDVHVAYHSHHVWGCAEEYTQSIAHLRPGNFHRTSTTMFSSALNRPVQWNELTPEYWVNNLKSPVQFFGAAQAMLSGDDHPRPDVVLEISPQPRLWSHVTEIFKAEETFRRQPLARYSMTDRNQDPAITAIKTLGQLWTHHCPVNMHWVITPNVGSELPSLVVDLPNYSWNHSITYWHESASSKENRLASSGRRDLIGRRITEDKTFMPAWRGFLRLNESPWIRQHRVQNTTIYPASGMIVMVLEAVKQIYEDDPLEGIEISDFKFVKPMLIPESAGELEYILQMTIHHGYKGSLIDGEQTKYNFSILSLLQDRDMQLHSHGTVSLYHWRGGPGPNLLPDRKDKKQLMPTLQEYHKTRKNCNEWVVPQHLYESLHVIGMEYGPLFQNIASLDRNDKECVFEIRIPDTRSSMPAKFELPHTLHPATLDSIFQTAFSLRSEAMVPSYIGSIYISLSSNLPCAAGQELIGFAKAMSQDAQKASVSIVASDDRWKACPSESFGGALIVVQDMELVALGPDSKSNSAAAGFIPNHQNLCSEIKWEPLHDHAASKCEIPIKHEENESIFVLVPEVMDANLARLAVELCQTLDCKSITLSQIDKNKYCPEFSISLLEAPRSQHFIWDWSKDEFTAFHTLITLTRGVLWLTQGTTSNPTNPKSSLFQALARSIRSEDPTKNLVTLDLDIGTNLNAEQTVSLITGLAKTSFYEPNRSESAETDYAEKNGELTVPRLVPLASLNSMMTESTAEHLEPTLESLMPHENRPLKLQVRGNGNLKTLYWIDDESATQQLDDNSVAIKVVSAGLTLLDVDSIVARSRLDNLGTDVFGIIKAVGAQVQNLAVGQTVVGIARGSLRSQVRCHQSLVVRVGIDPLLVVLPTSLAVADYTLRSLAQLNDRMSILIHAGTSSFGLEAFKLASQIGARIFVIVAGRTQRAFLMTQIGPHNAMILEEKRDDLMACITSLTAGVGVNVIFDPTASHADLNMQCVANCGHIICIARNAMTTGSLPLLDNKTFNTSFVNIASLIENAPQQLGESFRKQLTDGHHLHECHLHHSTDLSRAFKDMMSDEHTGHDFCMHTRTTGKILPVVARADQHLKYHLQSDVTYVIAGVGGLGRVIAEMLALNGAKYIALLSRSGVASKYLSDSVSYLKDRGVTVQVFKADICDEESLKHAVDSIKTTMPPVRGLFQCAAVLRDAPFEKMTYENWQAAIRPKTIGSWNLYKLFPQTMDFMIFLSSISGIIGNRCQSNYAAGNAFQDALAKHITAHGHMRSVSLDLGPILGAGMVAEDQHMLDMLKASGFLGIRLHYFLRIMERAIIGFAAVNDPLPSQIVVGAGTGGHIRQNRPTDPYWSRTALFSHLNKLGVPAAEEAAASATQEPTTATRLLLAKAKSSADARQVIQDGLCAKIAAIMAIGAEEVDTGKSPADYGVDSFMRPVIRTWLLQECGASISVLEIEGEKSVAGLAALAAERSSLLVF</sequence>
<dbReference type="CDD" id="cd05195">
    <property type="entry name" value="enoyl_red"/>
    <property type="match status" value="1"/>
</dbReference>
<dbReference type="SUPFAM" id="SSF47336">
    <property type="entry name" value="ACP-like"/>
    <property type="match status" value="1"/>
</dbReference>
<dbReference type="SMART" id="SM00829">
    <property type="entry name" value="PKS_ER"/>
    <property type="match status" value="1"/>
</dbReference>
<feature type="region of interest" description="N-terminal hotdog fold" evidence="6">
    <location>
        <begin position="948"/>
        <end position="1085"/>
    </location>
</feature>
<dbReference type="Pfam" id="PF21089">
    <property type="entry name" value="PKS_DH_N"/>
    <property type="match status" value="1"/>
</dbReference>
<dbReference type="Gene3D" id="3.90.180.10">
    <property type="entry name" value="Medium-chain alcohol dehydrogenases, catalytic domain"/>
    <property type="match status" value="1"/>
</dbReference>
<dbReference type="PANTHER" id="PTHR43775:SF29">
    <property type="entry name" value="ASPERFURANONE POLYKETIDE SYNTHASE AFOG-RELATED"/>
    <property type="match status" value="1"/>
</dbReference>
<dbReference type="InterPro" id="IPR020807">
    <property type="entry name" value="PKS_DH"/>
</dbReference>
<dbReference type="Pfam" id="PF00698">
    <property type="entry name" value="Acyl_transf_1"/>
    <property type="match status" value="1"/>
</dbReference>
<dbReference type="SUPFAM" id="SSF55048">
    <property type="entry name" value="Probable ACP-binding domain of malonyl-CoA ACP transacylase"/>
    <property type="match status" value="1"/>
</dbReference>
<feature type="active site" description="Proton acceptor; for dehydratase activity" evidence="6">
    <location>
        <position position="980"/>
    </location>
</feature>
<dbReference type="GeneID" id="19274731"/>
<dbReference type="PROSITE" id="PS52004">
    <property type="entry name" value="KS3_2"/>
    <property type="match status" value="1"/>
</dbReference>
<dbReference type="Pfam" id="PF16197">
    <property type="entry name" value="KAsynt_C_assoc"/>
    <property type="match status" value="1"/>
</dbReference>
<dbReference type="InterPro" id="IPR049900">
    <property type="entry name" value="PKS_mFAS_DH"/>
</dbReference>
<dbReference type="GO" id="GO:0044550">
    <property type="term" value="P:secondary metabolite biosynthetic process"/>
    <property type="evidence" value="ECO:0007669"/>
    <property type="project" value="UniProtKB-ARBA"/>
</dbReference>
<dbReference type="InterPro" id="IPR042104">
    <property type="entry name" value="PKS_dehydratase_sf"/>
</dbReference>
<dbReference type="InterPro" id="IPR014031">
    <property type="entry name" value="Ketoacyl_synth_C"/>
</dbReference>
<dbReference type="InterPro" id="IPR057326">
    <property type="entry name" value="KR_dom"/>
</dbReference>
<dbReference type="GO" id="GO:0004315">
    <property type="term" value="F:3-oxoacyl-[acyl-carrier-protein] synthase activity"/>
    <property type="evidence" value="ECO:0007669"/>
    <property type="project" value="InterPro"/>
</dbReference>
<dbReference type="InterPro" id="IPR009081">
    <property type="entry name" value="PP-bd_ACP"/>
</dbReference>
<dbReference type="SMART" id="SM00825">
    <property type="entry name" value="PKS_KS"/>
    <property type="match status" value="1"/>
</dbReference>
<evidence type="ECO:0000256" key="4">
    <source>
        <dbReference type="ARBA" id="ARBA00023002"/>
    </source>
</evidence>
<dbReference type="InterPro" id="IPR016036">
    <property type="entry name" value="Malonyl_transacylase_ACP-bd"/>
</dbReference>
<dbReference type="PROSITE" id="PS52019">
    <property type="entry name" value="PKS_MFAS_DH"/>
    <property type="match status" value="1"/>
</dbReference>
<dbReference type="SUPFAM" id="SSF50129">
    <property type="entry name" value="GroES-like"/>
    <property type="match status" value="1"/>
</dbReference>
<dbReference type="InterPro" id="IPR016039">
    <property type="entry name" value="Thiolase-like"/>
</dbReference>
<dbReference type="RefSeq" id="XP_007836490.1">
    <property type="nucleotide sequence ID" value="XM_007838299.1"/>
</dbReference>
<dbReference type="eggNOG" id="KOG1202">
    <property type="taxonomic scope" value="Eukaryota"/>
</dbReference>
<keyword evidence="4" id="KW-0560">Oxidoreductase</keyword>
<keyword evidence="3" id="KW-0808">Transferase</keyword>
<dbReference type="CDD" id="cd00833">
    <property type="entry name" value="PKS"/>
    <property type="match status" value="1"/>
</dbReference>
<dbReference type="STRING" id="1229662.W3WXP1"/>
<dbReference type="SUPFAM" id="SSF52151">
    <property type="entry name" value="FabD/lysophospholipase-like"/>
    <property type="match status" value="1"/>
</dbReference>
<feature type="active site" description="Proton donor; for dehydratase activity" evidence="6">
    <location>
        <position position="1181"/>
    </location>
</feature>
<reference evidence="11" key="1">
    <citation type="journal article" date="2015" name="BMC Genomics">
        <title>Genomic and transcriptomic analysis of the endophytic fungus Pestalotiopsis fici reveals its lifestyle and high potential for synthesis of natural products.</title>
        <authorList>
            <person name="Wang X."/>
            <person name="Zhang X."/>
            <person name="Liu L."/>
            <person name="Xiang M."/>
            <person name="Wang W."/>
            <person name="Sun X."/>
            <person name="Che Y."/>
            <person name="Guo L."/>
            <person name="Liu G."/>
            <person name="Guo L."/>
            <person name="Wang C."/>
            <person name="Yin W.B."/>
            <person name="Stadler M."/>
            <person name="Zhang X."/>
            <person name="Liu X."/>
        </authorList>
    </citation>
    <scope>NUCLEOTIDE SEQUENCE [LARGE SCALE GENOMIC DNA]</scope>
    <source>
        <strain evidence="11">W106-1 / CGMCC3.15140</strain>
    </source>
</reference>
<evidence type="ECO:0000256" key="2">
    <source>
        <dbReference type="ARBA" id="ARBA00022553"/>
    </source>
</evidence>
<dbReference type="InterPro" id="IPR014043">
    <property type="entry name" value="Acyl_transferase_dom"/>
</dbReference>
<dbReference type="OMA" id="AAGNCFE"/>
<dbReference type="OrthoDB" id="329835at2759"/>
<dbReference type="InterPro" id="IPR001227">
    <property type="entry name" value="Ac_transferase_dom_sf"/>
</dbReference>
<dbReference type="InterPro" id="IPR011032">
    <property type="entry name" value="GroES-like_sf"/>
</dbReference>
<feature type="domain" description="PKS/mFAS DH" evidence="9">
    <location>
        <begin position="948"/>
        <end position="1273"/>
    </location>
</feature>
<evidence type="ECO:0000256" key="3">
    <source>
        <dbReference type="ARBA" id="ARBA00022679"/>
    </source>
</evidence>
<dbReference type="Proteomes" id="UP000030651">
    <property type="component" value="Unassembled WGS sequence"/>
</dbReference>
<dbReference type="InterPro" id="IPR049551">
    <property type="entry name" value="PKS_DH_C"/>
</dbReference>
<evidence type="ECO:0000259" key="9">
    <source>
        <dbReference type="PROSITE" id="PS52019"/>
    </source>
</evidence>
<dbReference type="Pfam" id="PF00109">
    <property type="entry name" value="ketoacyl-synt"/>
    <property type="match status" value="1"/>
</dbReference>
<evidence type="ECO:0000259" key="7">
    <source>
        <dbReference type="PROSITE" id="PS50075"/>
    </source>
</evidence>
<dbReference type="SMART" id="SM00826">
    <property type="entry name" value="PKS_DH"/>
    <property type="match status" value="1"/>
</dbReference>
<evidence type="ECO:0000256" key="1">
    <source>
        <dbReference type="ARBA" id="ARBA00022450"/>
    </source>
</evidence>
<dbReference type="InterPro" id="IPR050091">
    <property type="entry name" value="PKS_NRPS_Biosynth_Enz"/>
</dbReference>
<dbReference type="InterPro" id="IPR056501">
    <property type="entry name" value="NAD-bd_HRPKS_sdrA"/>
</dbReference>
<dbReference type="EMBL" id="KI912115">
    <property type="protein sequence ID" value="ETS77656.1"/>
    <property type="molecule type" value="Genomic_DNA"/>
</dbReference>
<feature type="domain" description="Carrier" evidence="7">
    <location>
        <begin position="2142"/>
        <end position="2219"/>
    </location>
</feature>
<organism evidence="10 11">
    <name type="scientific">Pestalotiopsis fici (strain W106-1 / CGMCC3.15140)</name>
    <dbReference type="NCBI Taxonomy" id="1229662"/>
    <lineage>
        <taxon>Eukaryota</taxon>
        <taxon>Fungi</taxon>
        <taxon>Dikarya</taxon>
        <taxon>Ascomycota</taxon>
        <taxon>Pezizomycotina</taxon>
        <taxon>Sordariomycetes</taxon>
        <taxon>Xylariomycetidae</taxon>
        <taxon>Amphisphaeriales</taxon>
        <taxon>Sporocadaceae</taxon>
        <taxon>Pestalotiopsis</taxon>
    </lineage>
</organism>
<dbReference type="SMART" id="SM00822">
    <property type="entry name" value="PKS_KR"/>
    <property type="match status" value="1"/>
</dbReference>
<evidence type="ECO:0000259" key="8">
    <source>
        <dbReference type="PROSITE" id="PS52004"/>
    </source>
</evidence>
<dbReference type="PROSITE" id="PS50075">
    <property type="entry name" value="CARRIER"/>
    <property type="match status" value="1"/>
</dbReference>
<dbReference type="GO" id="GO:0006633">
    <property type="term" value="P:fatty acid biosynthetic process"/>
    <property type="evidence" value="ECO:0007669"/>
    <property type="project" value="InterPro"/>
</dbReference>
<dbReference type="Gene3D" id="3.40.366.10">
    <property type="entry name" value="Malonyl-Coenzyme A Acyl Carrier Protein, domain 2"/>
    <property type="match status" value="1"/>
</dbReference>
<evidence type="ECO:0000313" key="10">
    <source>
        <dbReference type="EMBL" id="ETS77656.1"/>
    </source>
</evidence>
<dbReference type="InterPro" id="IPR032821">
    <property type="entry name" value="PKS_assoc"/>
</dbReference>
<dbReference type="PROSITE" id="PS00606">
    <property type="entry name" value="KS3_1"/>
    <property type="match status" value="1"/>
</dbReference>
<dbReference type="Pfam" id="PF08659">
    <property type="entry name" value="KR"/>
    <property type="match status" value="1"/>
</dbReference>
<dbReference type="InterPro" id="IPR020841">
    <property type="entry name" value="PKS_Beta-ketoAc_synthase_dom"/>
</dbReference>
<dbReference type="Pfam" id="PF23114">
    <property type="entry name" value="NAD-bd_HRPKS_sdrA"/>
    <property type="match status" value="1"/>
</dbReference>
<dbReference type="Gene3D" id="3.10.129.110">
    <property type="entry name" value="Polyketide synthase dehydratase"/>
    <property type="match status" value="1"/>
</dbReference>
<dbReference type="InterPro" id="IPR013968">
    <property type="entry name" value="PKS_KR"/>
</dbReference>
<dbReference type="InterPro" id="IPR018201">
    <property type="entry name" value="Ketoacyl_synth_AS"/>
</dbReference>
<accession>W3WXP1</accession>
<dbReference type="GO" id="GO:0016491">
    <property type="term" value="F:oxidoreductase activity"/>
    <property type="evidence" value="ECO:0007669"/>
    <property type="project" value="UniProtKB-KW"/>
</dbReference>
<gene>
    <name evidence="10" type="ORF">PFICI_09718</name>
</gene>
<dbReference type="Pfam" id="PF14765">
    <property type="entry name" value="PS-DH"/>
    <property type="match status" value="1"/>
</dbReference>
<dbReference type="Pfam" id="PF02801">
    <property type="entry name" value="Ketoacyl-synt_C"/>
    <property type="match status" value="1"/>
</dbReference>
<dbReference type="CDD" id="cd05274">
    <property type="entry name" value="KR_FAS_SDR_x"/>
    <property type="match status" value="1"/>
</dbReference>
<dbReference type="InterPro" id="IPR014030">
    <property type="entry name" value="Ketoacyl_synth_N"/>
</dbReference>
<keyword evidence="11" id="KW-1185">Reference proteome</keyword>
<feature type="region of interest" description="C-terminal hotdog fold" evidence="6">
    <location>
        <begin position="1116"/>
        <end position="1273"/>
    </location>
</feature>
<dbReference type="SMART" id="SM00823">
    <property type="entry name" value="PKS_PP"/>
    <property type="match status" value="1"/>
</dbReference>
<feature type="domain" description="Ketosynthase family 3 (KS3)" evidence="8">
    <location>
        <begin position="8"/>
        <end position="430"/>
    </location>
</feature>
<evidence type="ECO:0000256" key="5">
    <source>
        <dbReference type="ARBA" id="ARBA00023268"/>
    </source>
</evidence>
<keyword evidence="2" id="KW-0597">Phosphoprotein</keyword>
<dbReference type="Gene3D" id="3.40.47.10">
    <property type="match status" value="1"/>
</dbReference>
<dbReference type="InterPro" id="IPR036291">
    <property type="entry name" value="NAD(P)-bd_dom_sf"/>
</dbReference>